<dbReference type="RefSeq" id="WP_144019064.1">
    <property type="nucleotide sequence ID" value="NZ_FUYC01000002.1"/>
</dbReference>
<feature type="compositionally biased region" description="Acidic residues" evidence="1">
    <location>
        <begin position="167"/>
        <end position="187"/>
    </location>
</feature>
<accession>A0A1T4W891</accession>
<feature type="region of interest" description="Disordered" evidence="1">
    <location>
        <begin position="167"/>
        <end position="193"/>
    </location>
</feature>
<name>A0A1T4W891_9BACT</name>
<organism evidence="2 3">
    <name type="scientific">Paucidesulfovibrio gracilis DSM 16080</name>
    <dbReference type="NCBI Taxonomy" id="1121449"/>
    <lineage>
        <taxon>Bacteria</taxon>
        <taxon>Pseudomonadati</taxon>
        <taxon>Thermodesulfobacteriota</taxon>
        <taxon>Desulfovibrionia</taxon>
        <taxon>Desulfovibrionales</taxon>
        <taxon>Desulfovibrionaceae</taxon>
        <taxon>Paucidesulfovibrio</taxon>
    </lineage>
</organism>
<sequence length="193" mass="21961">MIMKPMPLVPPAVVAWPLLGVLVLVFAFFQPAPALAQDRQTRDICLCRQVIARTLCKRPDEVEFIDRYMDDATYSFTVFYAKKPERFICNVSGNEVRIKGKAWSPLLRTVRVTPSTQGEGDCMDLDYFVPECPRGPVRCCEPRRAEDVEREKELDFWNRPIPDLLEDELSEGIAAEEDEAAPQEGEPEATQQP</sequence>
<gene>
    <name evidence="2" type="ORF">SAMN02745704_00455</name>
</gene>
<evidence type="ECO:0000313" key="3">
    <source>
        <dbReference type="Proteomes" id="UP000190027"/>
    </source>
</evidence>
<evidence type="ECO:0000256" key="1">
    <source>
        <dbReference type="SAM" id="MobiDB-lite"/>
    </source>
</evidence>
<evidence type="ECO:0000313" key="2">
    <source>
        <dbReference type="EMBL" id="SKA73329.1"/>
    </source>
</evidence>
<dbReference type="OrthoDB" id="5458150at2"/>
<proteinExistence type="predicted"/>
<protein>
    <submittedName>
        <fullName evidence="2">Uncharacterized protein</fullName>
    </submittedName>
</protein>
<dbReference type="AlphaFoldDB" id="A0A1T4W891"/>
<dbReference type="EMBL" id="FUYC01000002">
    <property type="protein sequence ID" value="SKA73329.1"/>
    <property type="molecule type" value="Genomic_DNA"/>
</dbReference>
<reference evidence="2 3" key="1">
    <citation type="submission" date="2017-02" db="EMBL/GenBank/DDBJ databases">
        <authorList>
            <person name="Peterson S.W."/>
        </authorList>
    </citation>
    <scope>NUCLEOTIDE SEQUENCE [LARGE SCALE GENOMIC DNA]</scope>
    <source>
        <strain evidence="2 3">DSM 16080</strain>
    </source>
</reference>
<dbReference type="Proteomes" id="UP000190027">
    <property type="component" value="Unassembled WGS sequence"/>
</dbReference>
<keyword evidence="3" id="KW-1185">Reference proteome</keyword>